<proteinExistence type="predicted"/>
<dbReference type="AlphaFoldDB" id="A0A396JZA3"/>
<dbReference type="PANTHER" id="PTHR31293:SF12">
    <property type="entry name" value="RNI-LIKE SUPERFAMILY PROTEIN"/>
    <property type="match status" value="1"/>
</dbReference>
<dbReference type="Pfam" id="PF24758">
    <property type="entry name" value="LRR_At5g56370"/>
    <property type="match status" value="1"/>
</dbReference>
<dbReference type="Gene3D" id="3.80.10.10">
    <property type="entry name" value="Ribonuclease Inhibitor"/>
    <property type="match status" value="1"/>
</dbReference>
<feature type="transmembrane region" description="Helical" evidence="1">
    <location>
        <begin position="381"/>
        <end position="398"/>
    </location>
</feature>
<feature type="transmembrane region" description="Helical" evidence="1">
    <location>
        <begin position="312"/>
        <end position="331"/>
    </location>
</feature>
<keyword evidence="1" id="KW-1133">Transmembrane helix</keyword>
<dbReference type="SUPFAM" id="SSF52047">
    <property type="entry name" value="RNI-like"/>
    <property type="match status" value="1"/>
</dbReference>
<keyword evidence="1" id="KW-0472">Membrane</keyword>
<dbReference type="Pfam" id="PF00646">
    <property type="entry name" value="F-box"/>
    <property type="match status" value="1"/>
</dbReference>
<dbReference type="PANTHER" id="PTHR31293">
    <property type="entry name" value="RNI-LIKE SUPERFAMILY PROTEIN"/>
    <property type="match status" value="1"/>
</dbReference>
<protein>
    <submittedName>
        <fullName evidence="4">Putative F-box domain, leucine-rich repeat domain, L domain-containing protein</fullName>
    </submittedName>
</protein>
<name>A0A396JZA3_MEDTR</name>
<reference evidence="5" key="1">
    <citation type="journal article" date="2018" name="Nat. Plants">
        <title>Whole-genome landscape of Medicago truncatula symbiotic genes.</title>
        <authorList>
            <person name="Pecrix Y."/>
            <person name="Staton S.E."/>
            <person name="Sallet E."/>
            <person name="Lelandais-Briere C."/>
            <person name="Moreau S."/>
            <person name="Carrere S."/>
            <person name="Blein T."/>
            <person name="Jardinaud M.F."/>
            <person name="Latrasse D."/>
            <person name="Zouine M."/>
            <person name="Zahm M."/>
            <person name="Kreplak J."/>
            <person name="Mayjonade B."/>
            <person name="Satge C."/>
            <person name="Perez M."/>
            <person name="Cauet S."/>
            <person name="Marande W."/>
            <person name="Chantry-Darmon C."/>
            <person name="Lopez-Roques C."/>
            <person name="Bouchez O."/>
            <person name="Berard A."/>
            <person name="Debelle F."/>
            <person name="Munos S."/>
            <person name="Bendahmane A."/>
            <person name="Berges H."/>
            <person name="Niebel A."/>
            <person name="Buitink J."/>
            <person name="Frugier F."/>
            <person name="Benhamed M."/>
            <person name="Crespi M."/>
            <person name="Gouzy J."/>
            <person name="Gamas P."/>
        </authorList>
    </citation>
    <scope>NUCLEOTIDE SEQUENCE [LARGE SCALE GENOMIC DNA]</scope>
    <source>
        <strain evidence="5">cv. Jemalong A17</strain>
    </source>
</reference>
<sequence>MEEANKKPKTRACTNEEHDKLSDLSDELIFRILSFLSTKESHKTCVLSTRWESICTKIPDLNFKLPNISDSMSSKAIQSVYATLLKRIENIRKLSLFSEYGCQSYDVHLWVSKALDLKVQELELECWSFKKPTILPLRLSISKSLVVLKLRGGTQPRLNYSSNFPSLKILHLHYIVWNSILDDRIEFDLSNFLSHCPHLEEFALHDCFKQPINIVSLNSLKRLYLFLEMPLPDFDICPVQINAPSLEDLCVVDISLTPRKYELINLSNLDQASLHIIKYSDFNSLYTQLKGLSNTKSLTIKPETIHVSFHDLIFFLKISFIFSYPYTLFFVMQFLSMEDNLDALHLLTFHNLLFLSIEISENCSWNMLVSFIQNAPKLEDLAIEVCIKVFNFICTIFLKR</sequence>
<dbReference type="SUPFAM" id="SSF81383">
    <property type="entry name" value="F-box domain"/>
    <property type="match status" value="1"/>
</dbReference>
<evidence type="ECO:0000313" key="5">
    <source>
        <dbReference type="Proteomes" id="UP000265566"/>
    </source>
</evidence>
<feature type="domain" description="F-box" evidence="2">
    <location>
        <begin position="21"/>
        <end position="57"/>
    </location>
</feature>
<dbReference type="InterPro" id="IPR055411">
    <property type="entry name" value="LRR_FXL15/At3g58940/PEG3-like"/>
</dbReference>
<evidence type="ECO:0000256" key="1">
    <source>
        <dbReference type="SAM" id="Phobius"/>
    </source>
</evidence>
<dbReference type="InterPro" id="IPR001810">
    <property type="entry name" value="F-box_dom"/>
</dbReference>
<feature type="domain" description="F-box/LRR-repeat protein 15/At3g58940/PEG3-like LRR" evidence="3">
    <location>
        <begin position="110"/>
        <end position="345"/>
    </location>
</feature>
<keyword evidence="1" id="KW-0812">Transmembrane</keyword>
<gene>
    <name evidence="4" type="ORF">MtrunA17_Chr1g0197661</name>
</gene>
<evidence type="ECO:0000313" key="4">
    <source>
        <dbReference type="EMBL" id="RHN81315.1"/>
    </source>
</evidence>
<organism evidence="4 5">
    <name type="scientific">Medicago truncatula</name>
    <name type="common">Barrel medic</name>
    <name type="synonym">Medicago tribuloides</name>
    <dbReference type="NCBI Taxonomy" id="3880"/>
    <lineage>
        <taxon>Eukaryota</taxon>
        <taxon>Viridiplantae</taxon>
        <taxon>Streptophyta</taxon>
        <taxon>Embryophyta</taxon>
        <taxon>Tracheophyta</taxon>
        <taxon>Spermatophyta</taxon>
        <taxon>Magnoliopsida</taxon>
        <taxon>eudicotyledons</taxon>
        <taxon>Gunneridae</taxon>
        <taxon>Pentapetalae</taxon>
        <taxon>rosids</taxon>
        <taxon>fabids</taxon>
        <taxon>Fabales</taxon>
        <taxon>Fabaceae</taxon>
        <taxon>Papilionoideae</taxon>
        <taxon>50 kb inversion clade</taxon>
        <taxon>NPAAA clade</taxon>
        <taxon>Hologalegina</taxon>
        <taxon>IRL clade</taxon>
        <taxon>Trifolieae</taxon>
        <taxon>Medicago</taxon>
    </lineage>
</organism>
<evidence type="ECO:0000259" key="2">
    <source>
        <dbReference type="Pfam" id="PF00646"/>
    </source>
</evidence>
<evidence type="ECO:0000259" key="3">
    <source>
        <dbReference type="Pfam" id="PF24758"/>
    </source>
</evidence>
<dbReference type="EMBL" id="PSQE01000001">
    <property type="protein sequence ID" value="RHN81315.1"/>
    <property type="molecule type" value="Genomic_DNA"/>
</dbReference>
<dbReference type="InterPro" id="IPR032675">
    <property type="entry name" value="LRR_dom_sf"/>
</dbReference>
<accession>A0A396JZA3</accession>
<comment type="caution">
    <text evidence="4">The sequence shown here is derived from an EMBL/GenBank/DDBJ whole genome shotgun (WGS) entry which is preliminary data.</text>
</comment>
<dbReference type="Gramene" id="rna5333">
    <property type="protein sequence ID" value="RHN81315.1"/>
    <property type="gene ID" value="gene5333"/>
</dbReference>
<dbReference type="InterPro" id="IPR036047">
    <property type="entry name" value="F-box-like_dom_sf"/>
</dbReference>
<dbReference type="Proteomes" id="UP000265566">
    <property type="component" value="Chromosome 1"/>
</dbReference>
<dbReference type="InterPro" id="IPR055294">
    <property type="entry name" value="FBL60-like"/>
</dbReference>